<dbReference type="EMBL" id="MH794129">
    <property type="protein sequence ID" value="QEL52760.1"/>
    <property type="molecule type" value="mRNA"/>
</dbReference>
<accession>A0A5C1DBH3</accession>
<evidence type="ECO:0000256" key="1">
    <source>
        <dbReference type="ARBA" id="ARBA00004123"/>
    </source>
</evidence>
<dbReference type="Gene3D" id="3.30.730.10">
    <property type="entry name" value="AP2/ERF domain"/>
    <property type="match status" value="2"/>
</dbReference>
<evidence type="ECO:0000259" key="8">
    <source>
        <dbReference type="PROSITE" id="PS51032"/>
    </source>
</evidence>
<feature type="domain" description="AP2/ERF" evidence="8">
    <location>
        <begin position="422"/>
        <end position="488"/>
    </location>
</feature>
<keyword evidence="6" id="KW-0539">Nucleus</keyword>
<evidence type="ECO:0000256" key="7">
    <source>
        <dbReference type="SAM" id="MobiDB-lite"/>
    </source>
</evidence>
<feature type="region of interest" description="Disordered" evidence="7">
    <location>
        <begin position="152"/>
        <end position="189"/>
    </location>
</feature>
<feature type="compositionally biased region" description="Basic and acidic residues" evidence="7">
    <location>
        <begin position="155"/>
        <end position="166"/>
    </location>
</feature>
<evidence type="ECO:0000313" key="9">
    <source>
        <dbReference type="EMBL" id="QEL52760.1"/>
    </source>
</evidence>
<evidence type="ECO:0000256" key="3">
    <source>
        <dbReference type="ARBA" id="ARBA00023015"/>
    </source>
</evidence>
<dbReference type="InterPro" id="IPR001471">
    <property type="entry name" value="AP2/ERF_dom"/>
</dbReference>
<dbReference type="GO" id="GO:0005634">
    <property type="term" value="C:nucleus"/>
    <property type="evidence" value="ECO:0007669"/>
    <property type="project" value="UniProtKB-SubCell"/>
</dbReference>
<dbReference type="InterPro" id="IPR016177">
    <property type="entry name" value="DNA-bd_dom_sf"/>
</dbReference>
<dbReference type="PRINTS" id="PR00367">
    <property type="entry name" value="ETHRSPELEMNT"/>
</dbReference>
<keyword evidence="2" id="KW-0677">Repeat</keyword>
<evidence type="ECO:0000256" key="2">
    <source>
        <dbReference type="ARBA" id="ARBA00022737"/>
    </source>
</evidence>
<feature type="compositionally biased region" description="Low complexity" evidence="7">
    <location>
        <begin position="626"/>
        <end position="636"/>
    </location>
</feature>
<dbReference type="GO" id="GO:0003700">
    <property type="term" value="F:DNA-binding transcription factor activity"/>
    <property type="evidence" value="ECO:0007669"/>
    <property type="project" value="InterPro"/>
</dbReference>
<dbReference type="FunFam" id="3.30.730.10:FF:000003">
    <property type="entry name" value="AP2-like ethylene-responsive transcription factor ANT"/>
    <property type="match status" value="1"/>
</dbReference>
<dbReference type="PROSITE" id="PS51032">
    <property type="entry name" value="AP2_ERF"/>
    <property type="match status" value="2"/>
</dbReference>
<dbReference type="PANTHER" id="PTHR32467:SF218">
    <property type="entry name" value="AP2-LIKE ETHYLENE-RESPONSIVE TRANSCRIPTION FACTOR PLT2"/>
    <property type="match status" value="1"/>
</dbReference>
<feature type="compositionally biased region" description="Polar residues" evidence="7">
    <location>
        <begin position="179"/>
        <end position="189"/>
    </location>
</feature>
<dbReference type="Pfam" id="PF00847">
    <property type="entry name" value="AP2"/>
    <property type="match status" value="2"/>
</dbReference>
<feature type="domain" description="AP2/ERF" evidence="8">
    <location>
        <begin position="524"/>
        <end position="582"/>
    </location>
</feature>
<dbReference type="SUPFAM" id="SSF54171">
    <property type="entry name" value="DNA-binding domain"/>
    <property type="match status" value="2"/>
</dbReference>
<reference evidence="9" key="1">
    <citation type="submission" date="2018-08" db="EMBL/GenBank/DDBJ databases">
        <title>Cloning and Analysis of Baby BOOM 2 In Larch.</title>
        <authorList>
            <person name="Wang H."/>
            <person name="Li K."/>
            <person name="Xie Y."/>
            <person name="Sun X."/>
            <person name="Zhang S."/>
        </authorList>
    </citation>
    <scope>NUCLEOTIDE SEQUENCE</scope>
</reference>
<feature type="compositionally biased region" description="Basic and acidic residues" evidence="7">
    <location>
        <begin position="608"/>
        <end position="623"/>
    </location>
</feature>
<dbReference type="AlphaFoldDB" id="A0A5C1DBH3"/>
<sequence>MGSVNNWLGFSLSPNMTVELQDSSQSQSASAVTVATSGMVQHSSVGDPSNMNIGFGSRDCFSHNAPPPPMHMHIPPEMTLRSDGSLYILDSINRSQNEDWHLKNLEQTRGMQDAESQQHLISADLSMLVGGRSDHMCSDSRYDHNMICQSTNNNRRHDGEGPKLEDFLGGASLGGGGQYSESRTSEISQPTANLNDMYGTAPSSFNDGDMKSSFMSDSARLNCFHAFDIADSELSATNSSKRSEDQHSIKAESLSGVSAIHSLNLRDSYDHNSNEYIFPECTLQLPQTSGVNNNNINGLSMIKTWLRTQPTSSSAESKMTNTTNTNYGNAASCSTITTTTTTNPEQPKEGMDALTNIQSLKLSMSPTSQSTTSLAIVPATSQNGTLDTSLPDSKKRLVPEKPTTSEPAIRKSIDTFGQRTSIYRGVTRHRWTGRYEAHLWDNSCRREGQTRKGRQVYLGGYDKEEKAARAYDLAALKYWGPTTTTNFPISNYEKELEEMKHMTRQEYVASLRRKSSGFSRGASMYRGVTRHHQHGRWQARIGRVAGNKDLYLGTFSTQEEAAEAYDIAAIKFRGLNAVTNFDMSRYDVKSILASSALPVGGHVKRIKEAEPSDPSVDGRRNDEDSSTLSSYATSTYSNGTNSKIGHEWPLIAFQNHANQQRGMWCKQEVQQNQPQDFQVQLHSLHPQKFFQPSVMTANATVLHNLMTMQESPSVDSNSTGSTSGLFTNISANNLAGSGLLMASNAPTMHQSMGAADNQTNRSPFGQSEQGSLKGNSAYESMNLYGDPYSRGIYYLPQQQQQQQQQQTAASTVKASNYDSNAAAYNNWMTTTPAQALAQRPNGLTVCHAPIFSIWNDS</sequence>
<dbReference type="CDD" id="cd00018">
    <property type="entry name" value="AP2"/>
    <property type="match status" value="2"/>
</dbReference>
<organism evidence="9">
    <name type="scientific">Larix gmelinii var. olgensis x Larix kaempferi</name>
    <dbReference type="NCBI Taxonomy" id="293062"/>
    <lineage>
        <taxon>Eukaryota</taxon>
        <taxon>Viridiplantae</taxon>
        <taxon>Streptophyta</taxon>
        <taxon>Embryophyta</taxon>
        <taxon>Tracheophyta</taxon>
        <taxon>Spermatophyta</taxon>
        <taxon>Pinopsida</taxon>
        <taxon>Pinidae</taxon>
        <taxon>Conifers I</taxon>
        <taxon>Pinales</taxon>
        <taxon>Pinaceae</taxon>
        <taxon>Larix</taxon>
    </lineage>
</organism>
<keyword evidence="5" id="KW-0804">Transcription</keyword>
<evidence type="ECO:0000256" key="6">
    <source>
        <dbReference type="ARBA" id="ARBA00023242"/>
    </source>
</evidence>
<dbReference type="PANTHER" id="PTHR32467">
    <property type="entry name" value="AP2-LIKE ETHYLENE-RESPONSIVE TRANSCRIPTION FACTOR"/>
    <property type="match status" value="1"/>
</dbReference>
<feature type="region of interest" description="Disordered" evidence="7">
    <location>
        <begin position="753"/>
        <end position="772"/>
    </location>
</feature>
<keyword evidence="4" id="KW-0238">DNA-binding</keyword>
<keyword evidence="3" id="KW-0805">Transcription regulation</keyword>
<protein>
    <submittedName>
        <fullName evidence="9">Aintegumenta-like transcription factor baby boom 2</fullName>
    </submittedName>
</protein>
<evidence type="ECO:0000256" key="4">
    <source>
        <dbReference type="ARBA" id="ARBA00023125"/>
    </source>
</evidence>
<comment type="subcellular location">
    <subcellularLocation>
        <location evidence="1">Nucleus</location>
    </subcellularLocation>
</comment>
<dbReference type="SMART" id="SM00380">
    <property type="entry name" value="AP2"/>
    <property type="match status" value="2"/>
</dbReference>
<feature type="region of interest" description="Disordered" evidence="7">
    <location>
        <begin position="608"/>
        <end position="636"/>
    </location>
</feature>
<dbReference type="GO" id="GO:0003677">
    <property type="term" value="F:DNA binding"/>
    <property type="evidence" value="ECO:0007669"/>
    <property type="project" value="UniProtKB-KW"/>
</dbReference>
<feature type="region of interest" description="Disordered" evidence="7">
    <location>
        <begin position="383"/>
        <end position="405"/>
    </location>
</feature>
<evidence type="ECO:0000256" key="5">
    <source>
        <dbReference type="ARBA" id="ARBA00023163"/>
    </source>
</evidence>
<proteinExistence type="evidence at transcript level"/>
<dbReference type="FunFam" id="3.30.730.10:FF:000002">
    <property type="entry name" value="AP2-like ethylene-responsive transcription factor"/>
    <property type="match status" value="1"/>
</dbReference>
<gene>
    <name evidence="9" type="primary">BBM2</name>
</gene>
<dbReference type="InterPro" id="IPR036955">
    <property type="entry name" value="AP2/ERF_dom_sf"/>
</dbReference>
<name>A0A5C1DBH3_9CONI</name>